<name>A0A375HZS3_9ACTN</name>
<dbReference type="InterPro" id="IPR014016">
    <property type="entry name" value="UvrD-like_ATP-bd"/>
</dbReference>
<evidence type="ECO:0000313" key="20">
    <source>
        <dbReference type="Proteomes" id="UP000265962"/>
    </source>
</evidence>
<evidence type="ECO:0000256" key="6">
    <source>
        <dbReference type="ARBA" id="ARBA00022806"/>
    </source>
</evidence>
<dbReference type="SUPFAM" id="SSF52980">
    <property type="entry name" value="Restriction endonuclease-like"/>
    <property type="match status" value="1"/>
</dbReference>
<keyword evidence="9" id="KW-0238">DNA-binding</keyword>
<evidence type="ECO:0000256" key="3">
    <source>
        <dbReference type="ARBA" id="ARBA00022741"/>
    </source>
</evidence>
<dbReference type="Gene3D" id="1.10.486.10">
    <property type="entry name" value="PCRA, domain 4"/>
    <property type="match status" value="1"/>
</dbReference>
<dbReference type="InterPro" id="IPR011604">
    <property type="entry name" value="PDDEXK-like_dom_sf"/>
</dbReference>
<organism evidence="19 20">
    <name type="scientific">Propionibacterium ruminifibrarum</name>
    <dbReference type="NCBI Taxonomy" id="1962131"/>
    <lineage>
        <taxon>Bacteria</taxon>
        <taxon>Bacillati</taxon>
        <taxon>Actinomycetota</taxon>
        <taxon>Actinomycetes</taxon>
        <taxon>Propionibacteriales</taxon>
        <taxon>Propionibacteriaceae</taxon>
        <taxon>Propionibacterium</taxon>
    </lineage>
</organism>
<dbReference type="GO" id="GO:0043138">
    <property type="term" value="F:3'-5' DNA helicase activity"/>
    <property type="evidence" value="ECO:0007669"/>
    <property type="project" value="UniProtKB-EC"/>
</dbReference>
<evidence type="ECO:0000256" key="5">
    <source>
        <dbReference type="ARBA" id="ARBA00022801"/>
    </source>
</evidence>
<feature type="compositionally biased region" description="Basic and acidic residues" evidence="16">
    <location>
        <begin position="391"/>
        <end position="405"/>
    </location>
</feature>
<keyword evidence="6 15" id="KW-0347">Helicase</keyword>
<dbReference type="Gene3D" id="3.90.320.10">
    <property type="match status" value="1"/>
</dbReference>
<dbReference type="GO" id="GO:0000725">
    <property type="term" value="P:recombinational repair"/>
    <property type="evidence" value="ECO:0007669"/>
    <property type="project" value="TreeGrafter"/>
</dbReference>
<dbReference type="Pfam" id="PF12705">
    <property type="entry name" value="PDDEXK_1"/>
    <property type="match status" value="1"/>
</dbReference>
<keyword evidence="2" id="KW-0540">Nuclease</keyword>
<accession>A0A375HZS3</accession>
<keyword evidence="5 15" id="KW-0378">Hydrolase</keyword>
<gene>
    <name evidence="19" type="ORF">PROPJV5_0273</name>
</gene>
<dbReference type="OrthoDB" id="5240387at2"/>
<feature type="region of interest" description="Disordered" evidence="16">
    <location>
        <begin position="551"/>
        <end position="578"/>
    </location>
</feature>
<dbReference type="InterPro" id="IPR027417">
    <property type="entry name" value="P-loop_NTPase"/>
</dbReference>
<evidence type="ECO:0000256" key="10">
    <source>
        <dbReference type="ARBA" id="ARBA00023204"/>
    </source>
</evidence>
<keyword evidence="11" id="KW-0413">Isomerase</keyword>
<keyword evidence="8 15" id="KW-0067">ATP-binding</keyword>
<evidence type="ECO:0000256" key="14">
    <source>
        <dbReference type="ARBA" id="ARBA00048988"/>
    </source>
</evidence>
<dbReference type="AlphaFoldDB" id="A0A375HZS3"/>
<keyword evidence="10" id="KW-0234">DNA repair</keyword>
<dbReference type="Gene3D" id="1.10.10.160">
    <property type="match status" value="1"/>
</dbReference>
<protein>
    <recommendedName>
        <fullName evidence="13">DNA 3'-5' helicase</fullName>
        <ecNumber evidence="13">5.6.2.4</ecNumber>
    </recommendedName>
</protein>
<feature type="region of interest" description="Disordered" evidence="16">
    <location>
        <begin position="1072"/>
        <end position="1103"/>
    </location>
</feature>
<dbReference type="Gene3D" id="3.40.50.300">
    <property type="entry name" value="P-loop containing nucleotide triphosphate hydrolases"/>
    <property type="match status" value="2"/>
</dbReference>
<feature type="binding site" evidence="15">
    <location>
        <begin position="81"/>
        <end position="88"/>
    </location>
    <ligand>
        <name>ATP</name>
        <dbReference type="ChEBI" id="CHEBI:30616"/>
    </ligand>
</feature>
<dbReference type="Pfam" id="PF00580">
    <property type="entry name" value="UvrD-helicase"/>
    <property type="match status" value="1"/>
</dbReference>
<keyword evidence="20" id="KW-1185">Reference proteome</keyword>
<evidence type="ECO:0000256" key="9">
    <source>
        <dbReference type="ARBA" id="ARBA00023125"/>
    </source>
</evidence>
<feature type="domain" description="UvrD-like helicase ATP-binding" evidence="17">
    <location>
        <begin position="60"/>
        <end position="355"/>
    </location>
</feature>
<dbReference type="PANTHER" id="PTHR11070:SF59">
    <property type="entry name" value="DNA 3'-5' HELICASE"/>
    <property type="match status" value="1"/>
</dbReference>
<dbReference type="Proteomes" id="UP000265962">
    <property type="component" value="Unassembled WGS sequence"/>
</dbReference>
<evidence type="ECO:0000256" key="4">
    <source>
        <dbReference type="ARBA" id="ARBA00022763"/>
    </source>
</evidence>
<dbReference type="InterPro" id="IPR013986">
    <property type="entry name" value="DExx_box_DNA_helicase_dom_sf"/>
</dbReference>
<dbReference type="GO" id="GO:0005524">
    <property type="term" value="F:ATP binding"/>
    <property type="evidence" value="ECO:0007669"/>
    <property type="project" value="UniProtKB-UniRule"/>
</dbReference>
<feature type="domain" description="UvrD-like helicase C-terminal" evidence="18">
    <location>
        <begin position="356"/>
        <end position="700"/>
    </location>
</feature>
<evidence type="ECO:0000256" key="1">
    <source>
        <dbReference type="ARBA" id="ARBA00009922"/>
    </source>
</evidence>
<keyword evidence="4" id="KW-0227">DNA damage</keyword>
<keyword evidence="7 19" id="KW-0269">Exonuclease</keyword>
<keyword evidence="3 15" id="KW-0547">Nucleotide-binding</keyword>
<proteinExistence type="inferred from homology"/>
<dbReference type="InterPro" id="IPR014017">
    <property type="entry name" value="DNA_helicase_UvrD-like_C"/>
</dbReference>
<evidence type="ECO:0000256" key="11">
    <source>
        <dbReference type="ARBA" id="ARBA00023235"/>
    </source>
</evidence>
<evidence type="ECO:0000259" key="17">
    <source>
        <dbReference type="PROSITE" id="PS51198"/>
    </source>
</evidence>
<comment type="similarity">
    <text evidence="1">Belongs to the helicase family. UvrD subfamily.</text>
</comment>
<dbReference type="GO" id="GO:0005829">
    <property type="term" value="C:cytosol"/>
    <property type="evidence" value="ECO:0007669"/>
    <property type="project" value="TreeGrafter"/>
</dbReference>
<dbReference type="PROSITE" id="PS51217">
    <property type="entry name" value="UVRD_HELICASE_CTER"/>
    <property type="match status" value="1"/>
</dbReference>
<dbReference type="GO" id="GO:0033202">
    <property type="term" value="C:DNA helicase complex"/>
    <property type="evidence" value="ECO:0007669"/>
    <property type="project" value="TreeGrafter"/>
</dbReference>
<evidence type="ECO:0000256" key="12">
    <source>
        <dbReference type="ARBA" id="ARBA00034617"/>
    </source>
</evidence>
<dbReference type="PROSITE" id="PS51198">
    <property type="entry name" value="UVRD_HELICASE_ATP_BIND"/>
    <property type="match status" value="1"/>
</dbReference>
<evidence type="ECO:0000256" key="8">
    <source>
        <dbReference type="ARBA" id="ARBA00022840"/>
    </source>
</evidence>
<dbReference type="EC" id="5.6.2.4" evidence="13"/>
<dbReference type="InterPro" id="IPR038726">
    <property type="entry name" value="PDDEXK_AddAB-type"/>
</dbReference>
<dbReference type="GO" id="GO:0004527">
    <property type="term" value="F:exonuclease activity"/>
    <property type="evidence" value="ECO:0007669"/>
    <property type="project" value="UniProtKB-KW"/>
</dbReference>
<dbReference type="InterPro" id="IPR011335">
    <property type="entry name" value="Restrct_endonuc-II-like"/>
</dbReference>
<evidence type="ECO:0000256" key="7">
    <source>
        <dbReference type="ARBA" id="ARBA00022839"/>
    </source>
</evidence>
<evidence type="ECO:0000256" key="15">
    <source>
        <dbReference type="PROSITE-ProRule" id="PRU00560"/>
    </source>
</evidence>
<feature type="region of interest" description="Disordered" evidence="16">
    <location>
        <begin position="384"/>
        <end position="405"/>
    </location>
</feature>
<evidence type="ECO:0000313" key="19">
    <source>
        <dbReference type="EMBL" id="SPF67261.1"/>
    </source>
</evidence>
<dbReference type="PANTHER" id="PTHR11070">
    <property type="entry name" value="UVRD / RECB / PCRA DNA HELICASE FAMILY MEMBER"/>
    <property type="match status" value="1"/>
</dbReference>
<evidence type="ECO:0000256" key="16">
    <source>
        <dbReference type="SAM" id="MobiDB-lite"/>
    </source>
</evidence>
<dbReference type="GO" id="GO:0003677">
    <property type="term" value="F:DNA binding"/>
    <property type="evidence" value="ECO:0007669"/>
    <property type="project" value="UniProtKB-KW"/>
</dbReference>
<dbReference type="SUPFAM" id="SSF52540">
    <property type="entry name" value="P-loop containing nucleoside triphosphate hydrolases"/>
    <property type="match status" value="1"/>
</dbReference>
<evidence type="ECO:0000259" key="18">
    <source>
        <dbReference type="PROSITE" id="PS51217"/>
    </source>
</evidence>
<dbReference type="InterPro" id="IPR000212">
    <property type="entry name" value="DNA_helicase_UvrD/REP"/>
</dbReference>
<dbReference type="EMBL" id="OMOH01000001">
    <property type="protein sequence ID" value="SPF67261.1"/>
    <property type="molecule type" value="Genomic_DNA"/>
</dbReference>
<evidence type="ECO:0000256" key="2">
    <source>
        <dbReference type="ARBA" id="ARBA00022722"/>
    </source>
</evidence>
<sequence>MINSGVWRLGARSCGGEGSHGPDDHGVGAGRCRGGRPGAVRGKTSVVCACIVAMAGQRMDRWQRAFLEAAARPHAAVLGVGGPRTGKSTALVEAVAAAVESGSSLDRLVVLTWSRPAAHRLRAEIIARIGRTQRAPVMTTVPGWCLALQSAYGSFDDSGGIPRVLTGPEQEMQVRELLAGAGEQLWPPDVRPALRTRAFTQEVRTGMARARQYGLDPDDLIELGERTGRSQWVGLGVFFEKYLDVLDGQGAWDYAELVHRTRLLLLDERAAAGVSSRVQGVYADEFAELDRSQIGLLAHVHELGVPVIATADPSTRVFAFRGADARAVADFPRRFTAPGLEEPRIIGLAGDHSGVREVRAALRAVLAHNPAEPGCEAVTVQERAWSADTDVDPRGSRSPGDDEPRVDALLHPSATAQLDAVARWLRDHHMQGTAWSDMAVVGRSGKSQLALVARALEGLGVPVDVDGDDIALGEQRCVQHLVEAAECCLELASLGRFGSPRVLSLVGGPLCPVEPRTLRLLRRRLRRGTDGSDESLLDLIGRSAVTAMGSGGGAGAGGQARTTAGPVATGQDHPVPTSAGDEAAALTALGALLGTAARGLRRGSGVYEVLWSLWQGTDWPARLRAEALGQDENSAPAQRDLDALCALFDLAARHDRLEGDRGLRTLVAEINGQEIPGDRARESDPHGRGVQVITAHRVKGRQWAHVALVDLVEGTWPGQRGGEGLLSAEMIGDPAGTDQTGRDALEAAREWVRQERRLFALAVSRATRTLLVTAVAGEGSEGGVPSRFIAELGVEPRQEPRPGTRRNSTLDELVGELRRTALDPARPQALRRRAAERIAELAGARSAHGRRLVQAADASTWWGLGGLSGAASRARPELTVSVTGLEKLARCPRRWFLDSRAGAPEAAGPQAAIGSLVHKMAENAVVHGWSITRQHEQVDEYWDLIGFDIAWQSRAQRDATHEMLDRLGAWSSAQRGREVVGVEVPITHRFHLPGGIVLLRGTIDRLEREQDTGRVHVVDFKTGRRVPTQKQLAAHLQLGAYQLAVAEGACADLTGPRPDLGGAELVHLRVPQSAKEPGQPKVLTQPSIEDHPYPPLAEQPEGGGPTWIHDAMTQALTHAASGDWTAVQGDLCRTCTHRSGCPLWTREDSR</sequence>
<evidence type="ECO:0000256" key="13">
    <source>
        <dbReference type="ARBA" id="ARBA00034808"/>
    </source>
</evidence>
<comment type="catalytic activity">
    <reaction evidence="12">
        <text>Couples ATP hydrolysis with the unwinding of duplex DNA by translocating in the 3'-5' direction.</text>
        <dbReference type="EC" id="5.6.2.4"/>
    </reaction>
</comment>
<comment type="catalytic activity">
    <reaction evidence="14">
        <text>ATP + H2O = ADP + phosphate + H(+)</text>
        <dbReference type="Rhea" id="RHEA:13065"/>
        <dbReference type="ChEBI" id="CHEBI:15377"/>
        <dbReference type="ChEBI" id="CHEBI:15378"/>
        <dbReference type="ChEBI" id="CHEBI:30616"/>
        <dbReference type="ChEBI" id="CHEBI:43474"/>
        <dbReference type="ChEBI" id="CHEBI:456216"/>
        <dbReference type="EC" id="5.6.2.4"/>
    </reaction>
</comment>
<reference evidence="20" key="1">
    <citation type="submission" date="2018-02" db="EMBL/GenBank/DDBJ databases">
        <authorList>
            <person name="Hornung B."/>
        </authorList>
    </citation>
    <scope>NUCLEOTIDE SEQUENCE [LARGE SCALE GENOMIC DNA]</scope>
</reference>